<organism evidence="2 3">
    <name type="scientific">Parthenolecanium corni</name>
    <dbReference type="NCBI Taxonomy" id="536013"/>
    <lineage>
        <taxon>Eukaryota</taxon>
        <taxon>Metazoa</taxon>
        <taxon>Ecdysozoa</taxon>
        <taxon>Arthropoda</taxon>
        <taxon>Hexapoda</taxon>
        <taxon>Insecta</taxon>
        <taxon>Pterygota</taxon>
        <taxon>Neoptera</taxon>
        <taxon>Paraneoptera</taxon>
        <taxon>Hemiptera</taxon>
        <taxon>Sternorrhyncha</taxon>
        <taxon>Coccoidea</taxon>
        <taxon>Coccidae</taxon>
        <taxon>Parthenolecanium</taxon>
    </lineage>
</organism>
<evidence type="ECO:0000313" key="2">
    <source>
        <dbReference type="EMBL" id="KAK7588196.1"/>
    </source>
</evidence>
<protein>
    <submittedName>
        <fullName evidence="2">Uncharacterized protein</fullName>
    </submittedName>
</protein>
<dbReference type="EMBL" id="JBBCAQ010000023">
    <property type="protein sequence ID" value="KAK7588196.1"/>
    <property type="molecule type" value="Genomic_DNA"/>
</dbReference>
<accession>A0AAN9TSZ0</accession>
<sequence>MENYSNYPDISTSIELQTQPENKSNTVERNCRTLDNGKMANGKSSKCASRATADLSFFKQISTKIEESDAYQSIKRNHMHLKSSYTAVLQIVFVEHCKHMHPPVTDDRAKKFIH</sequence>
<evidence type="ECO:0000256" key="1">
    <source>
        <dbReference type="SAM" id="MobiDB-lite"/>
    </source>
</evidence>
<evidence type="ECO:0000313" key="3">
    <source>
        <dbReference type="Proteomes" id="UP001367676"/>
    </source>
</evidence>
<comment type="caution">
    <text evidence="2">The sequence shown here is derived from an EMBL/GenBank/DDBJ whole genome shotgun (WGS) entry which is preliminary data.</text>
</comment>
<reference evidence="2 3" key="1">
    <citation type="submission" date="2024-03" db="EMBL/GenBank/DDBJ databases">
        <title>Adaptation during the transition from Ophiocordyceps entomopathogen to insect associate is accompanied by gene loss and intensified selection.</title>
        <authorList>
            <person name="Ward C.M."/>
            <person name="Onetto C.A."/>
            <person name="Borneman A.R."/>
        </authorList>
    </citation>
    <scope>NUCLEOTIDE SEQUENCE [LARGE SCALE GENOMIC DNA]</scope>
    <source>
        <strain evidence="2">AWRI1</strain>
        <tissue evidence="2">Single Adult Female</tissue>
    </source>
</reference>
<gene>
    <name evidence="2" type="ORF">V9T40_005441</name>
</gene>
<name>A0AAN9TSZ0_9HEMI</name>
<proteinExistence type="predicted"/>
<feature type="region of interest" description="Disordered" evidence="1">
    <location>
        <begin position="1"/>
        <end position="26"/>
    </location>
</feature>
<keyword evidence="3" id="KW-1185">Reference proteome</keyword>
<dbReference type="AlphaFoldDB" id="A0AAN9TSZ0"/>
<dbReference type="Proteomes" id="UP001367676">
    <property type="component" value="Unassembled WGS sequence"/>
</dbReference>